<keyword evidence="6 9" id="KW-0720">Serine protease</keyword>
<dbReference type="PROSITE" id="PS50060">
    <property type="entry name" value="MAM_2"/>
    <property type="match status" value="1"/>
</dbReference>
<dbReference type="PROSITE" id="PS00135">
    <property type="entry name" value="TRYPSIN_SER"/>
    <property type="match status" value="1"/>
</dbReference>
<dbReference type="PANTHER" id="PTHR24252">
    <property type="entry name" value="ACROSIN-RELATED"/>
    <property type="match status" value="1"/>
</dbReference>
<dbReference type="EMBL" id="CALNXJ010000007">
    <property type="protein sequence ID" value="CAH3044077.1"/>
    <property type="molecule type" value="Genomic_DNA"/>
</dbReference>
<evidence type="ECO:0000256" key="9">
    <source>
        <dbReference type="RuleBase" id="RU363034"/>
    </source>
</evidence>
<evidence type="ECO:0000259" key="14">
    <source>
        <dbReference type="PROSITE" id="PS51670"/>
    </source>
</evidence>
<feature type="domain" description="Fibronectin type-III" evidence="13">
    <location>
        <begin position="401"/>
        <end position="500"/>
    </location>
</feature>
<comment type="caution">
    <text evidence="8">Lacks conserved residue(s) required for the propagation of feature annotation.</text>
</comment>
<dbReference type="PROSITE" id="PS50240">
    <property type="entry name" value="TRYPSIN_DOM"/>
    <property type="match status" value="1"/>
</dbReference>
<dbReference type="InterPro" id="IPR035914">
    <property type="entry name" value="Sperma_CUB_dom_sf"/>
</dbReference>
<evidence type="ECO:0000256" key="1">
    <source>
        <dbReference type="ARBA" id="ARBA00007664"/>
    </source>
</evidence>
<feature type="domain" description="Fibronectin type-III" evidence="13">
    <location>
        <begin position="87"/>
        <end position="183"/>
    </location>
</feature>
<keyword evidence="4" id="KW-0677">Repeat</keyword>
<evidence type="ECO:0000259" key="13">
    <source>
        <dbReference type="PROSITE" id="PS50853"/>
    </source>
</evidence>
<keyword evidence="10" id="KW-0812">Transmembrane</keyword>
<proteinExistence type="inferred from homology"/>
<dbReference type="PROSITE" id="PS50853">
    <property type="entry name" value="FN3"/>
    <property type="match status" value="7"/>
</dbReference>
<evidence type="ECO:0000256" key="3">
    <source>
        <dbReference type="ARBA" id="ARBA00022670"/>
    </source>
</evidence>
<evidence type="ECO:0000313" key="15">
    <source>
        <dbReference type="EMBL" id="CAH3044077.1"/>
    </source>
</evidence>
<keyword evidence="10" id="KW-1133">Transmembrane helix</keyword>
<sequence length="1681" mass="186239">MTVQWSNFPLTSQSIQRLLVSYREHNSNVSLIFETQSYYNTHYTGKVLRSYRYYDVQVIAVASNSSNGTFSSRKEIARTNEGVPSSAPSNVRLTNLQSHEVKVQWDPIPPETANGILLGYRVFYQEYWYSGLLQSMDTNSPKVHMQILRGLKSAQRYQISVAAFTFQGAGSQSYLRYITTGCGGQLNQSFGQVHIGSNRNYYYLSCTWNIVNVGIQRAVAFIWINDLYFSYSYDYLKILDGNGSVVLHQYGYSGIQENIHLEVDFGNAENITIQTSLWSSYSHFQLSYGTLKRGLQSALSTANWNVTVENVTSTSVSVFWMNLELLIGEQVLHYITLIRNANGSSVLNAVITSGNTTSGNISGLSAYTEHQITVVGVGSDGQAHNSSNSTFWTEEGVPSGAPSNVRLSNLQQNEIQVHWDPLAQHYVNGRLQGYRVRVYEYGYYYYGLLVQTLETVGPNVHMMKVGGLKNAQQYRISVTAFTSKGEGPQSYWQYITTGCGGSVNRSFGVIQVGRRGYYSSSLRCNWAIGDSGINQATLIISFEDLYISSYFEYVKIIDGNGLTVFYHNGYSSSPLKTFLLVNYGSGNNVKVQIYFYNYWSQFKLKYGIVNQDLQSAVFVSNWNVTIGNTTEKSIGIQWENLNEVLNQQILHLFGLLQTSNGTVLNAKIMSGNMTSVVFDGLSSYKQYSVAIIGVDNNGEAYKSANITAWTDEGVPSRAPLNITFANVESTKLTVHWDPLSQKYVNGRLLGYRVYFQVFTYYYSPLKNNSVTVNATKITLTGLNPGQWYDVSVAAFTSKGEGPISYRHYVTTACEITLNQSAGLIDVIHTDYKNLYCNWTIGNFGITNAAALFLFDQLAFVSCSEHVKIFNGNGTLEYHKQGCCPNNPGSYVEIPFMRSNNIAVNILLTQIQSRITSHFVILKHGLHSATYTPGWLASVDNITSSSLLIQWSNLTSFINRGILHYIVLLSSSDKGAPHHAIVDGSRLDLEINGLDHSQSYQMEVFGVDALGYCYKTLEVNATTKNVSCGYRPSGMRIVGGSVAPINSWPWQAMLRDSYGSQFCGGSLIHPLWVVTATHCVEGKSASSVKVVLGAHYKTYGNVSTEQSFDVIKIIEHERYNSPNSWSNDIALLQLSKPAKLGKGVGLVCLPDTSFQLPFDNPNKKCWITGWGRLSYYEISPNELMQVDIPLVSKQRCLASYPGKIDDSMICVGQDQGGIGGCNGDSGGPLVCEFSGKWYLEGATSWGSKRCADPLKYTVYANIRHLKSWITSKMSSFPIPALTASNLSCNFDNSLCSGWEQSYSDDFDWTRRWGSTPSSSTGPSYDHTSRSGYYMYIEASSPRVIGDKAKLELSICGNGDEACLTFYYHMYGPTMGTLNVFSGKKVVFSASGNKGNYWQKAERTIYLDKVVTFEGIVGSSDEGDIAIDDVSIKRGRCLGQTAYPTLLPTVVTSPVHTVCSDDPGLSICSQLPTYGNFCTENFNWTVKHCPKSCGFCEAIPRTPSAKEMQEAVMLKMTDFDMKKWKEMEADFKQKVASAANKYCADGGASCQTSLRRRRSSDSMKFSADMVQIVPGYPMPSPDDPSITLLAFYLQLPGGVGDNLVSEDVLKNIVKSDMKSIEGSMGVSIKNVESMPLPQNKEDQEDEIDDERSVSTSVIVGVALGSLFLLGFIIAVTLIIKSTR</sequence>
<feature type="domain" description="Fibronectin type-III" evidence="13">
    <location>
        <begin position="302"/>
        <end position="396"/>
    </location>
</feature>
<dbReference type="SUPFAM" id="SSF49854">
    <property type="entry name" value="Spermadhesin, CUB domain"/>
    <property type="match status" value="2"/>
</dbReference>
<feature type="domain" description="ShKT" evidence="14">
    <location>
        <begin position="1457"/>
        <end position="1494"/>
    </location>
</feature>
<evidence type="ECO:0000256" key="2">
    <source>
        <dbReference type="ARBA" id="ARBA00022656"/>
    </source>
</evidence>
<dbReference type="InterPro" id="IPR036116">
    <property type="entry name" value="FN3_sf"/>
</dbReference>
<keyword evidence="7" id="KW-1015">Disulfide bond</keyword>
<dbReference type="GO" id="GO:0090729">
    <property type="term" value="F:toxin activity"/>
    <property type="evidence" value="ECO:0007669"/>
    <property type="project" value="UniProtKB-KW"/>
</dbReference>
<dbReference type="InterPro" id="IPR043504">
    <property type="entry name" value="Peptidase_S1_PA_chymotrypsin"/>
</dbReference>
<feature type="transmembrane region" description="Helical" evidence="10">
    <location>
        <begin position="1655"/>
        <end position="1677"/>
    </location>
</feature>
<dbReference type="GO" id="GO:0006508">
    <property type="term" value="P:proteolysis"/>
    <property type="evidence" value="ECO:0007669"/>
    <property type="project" value="UniProtKB-KW"/>
</dbReference>
<dbReference type="InterPro" id="IPR033116">
    <property type="entry name" value="TRYPSIN_SER"/>
</dbReference>
<evidence type="ECO:0000313" key="16">
    <source>
        <dbReference type="Proteomes" id="UP001159428"/>
    </source>
</evidence>
<dbReference type="SMART" id="SM00137">
    <property type="entry name" value="MAM"/>
    <property type="match status" value="1"/>
</dbReference>
<keyword evidence="3 9" id="KW-0645">Protease</keyword>
<evidence type="ECO:0000256" key="8">
    <source>
        <dbReference type="PROSITE-ProRule" id="PRU01005"/>
    </source>
</evidence>
<evidence type="ECO:0000256" key="7">
    <source>
        <dbReference type="ARBA" id="ARBA00023157"/>
    </source>
</evidence>
<dbReference type="SMART" id="SM00020">
    <property type="entry name" value="Tryp_SPc"/>
    <property type="match status" value="1"/>
</dbReference>
<organism evidence="15 16">
    <name type="scientific">Pocillopora meandrina</name>
    <dbReference type="NCBI Taxonomy" id="46732"/>
    <lineage>
        <taxon>Eukaryota</taxon>
        <taxon>Metazoa</taxon>
        <taxon>Cnidaria</taxon>
        <taxon>Anthozoa</taxon>
        <taxon>Hexacorallia</taxon>
        <taxon>Scleractinia</taxon>
        <taxon>Astrocoeniina</taxon>
        <taxon>Pocilloporidae</taxon>
        <taxon>Pocillopora</taxon>
    </lineage>
</organism>
<gene>
    <name evidence="15" type="ORF">PMEA_00030896</name>
</gene>
<dbReference type="Pfam" id="PF00089">
    <property type="entry name" value="Trypsin"/>
    <property type="match status" value="1"/>
</dbReference>
<keyword evidence="5 9" id="KW-0378">Hydrolase</keyword>
<dbReference type="InterPro" id="IPR013320">
    <property type="entry name" value="ConA-like_dom_sf"/>
</dbReference>
<dbReference type="CDD" id="cd00190">
    <property type="entry name" value="Tryp_SPc"/>
    <property type="match status" value="1"/>
</dbReference>
<feature type="domain" description="Fibronectin type-III" evidence="13">
    <location>
        <begin position="1"/>
        <end position="82"/>
    </location>
</feature>
<dbReference type="PROSITE" id="PS00134">
    <property type="entry name" value="TRYPSIN_HIS"/>
    <property type="match status" value="1"/>
</dbReference>
<dbReference type="GO" id="GO:0004252">
    <property type="term" value="F:serine-type endopeptidase activity"/>
    <property type="evidence" value="ECO:0007669"/>
    <property type="project" value="InterPro"/>
</dbReference>
<keyword evidence="2" id="KW-0800">Toxin</keyword>
<evidence type="ECO:0000256" key="4">
    <source>
        <dbReference type="ARBA" id="ARBA00022737"/>
    </source>
</evidence>
<dbReference type="PANTHER" id="PTHR24252:SF7">
    <property type="entry name" value="HYALIN"/>
    <property type="match status" value="1"/>
</dbReference>
<keyword evidence="10" id="KW-0472">Membrane</keyword>
<dbReference type="PROSITE" id="PS51670">
    <property type="entry name" value="SHKT"/>
    <property type="match status" value="1"/>
</dbReference>
<dbReference type="SUPFAM" id="SSF49265">
    <property type="entry name" value="Fibronectin type III"/>
    <property type="match status" value="4"/>
</dbReference>
<comment type="similarity">
    <text evidence="1">Belongs to the peptidase S1 family.</text>
</comment>
<keyword evidence="16" id="KW-1185">Reference proteome</keyword>
<evidence type="ECO:0000256" key="10">
    <source>
        <dbReference type="SAM" id="Phobius"/>
    </source>
</evidence>
<dbReference type="SUPFAM" id="SSF50494">
    <property type="entry name" value="Trypsin-like serine proteases"/>
    <property type="match status" value="1"/>
</dbReference>
<dbReference type="Pfam" id="PF00629">
    <property type="entry name" value="MAM"/>
    <property type="match status" value="1"/>
</dbReference>
<dbReference type="FunFam" id="2.60.40.10:FF:000028">
    <property type="entry name" value="Neuronal cell adhesion molecule"/>
    <property type="match status" value="3"/>
</dbReference>
<evidence type="ECO:0000256" key="6">
    <source>
        <dbReference type="ARBA" id="ARBA00022825"/>
    </source>
</evidence>
<dbReference type="CDD" id="cd00063">
    <property type="entry name" value="FN3"/>
    <property type="match status" value="5"/>
</dbReference>
<dbReference type="PRINTS" id="PR00722">
    <property type="entry name" value="CHYMOTRYPSIN"/>
</dbReference>
<dbReference type="InterPro" id="IPR013783">
    <property type="entry name" value="Ig-like_fold"/>
</dbReference>
<dbReference type="FunFam" id="2.40.10.10:FF:000077">
    <property type="entry name" value="Predicted protein"/>
    <property type="match status" value="1"/>
</dbReference>
<feature type="domain" description="MAM" evidence="11">
    <location>
        <begin position="1285"/>
        <end position="1437"/>
    </location>
</feature>
<evidence type="ECO:0000256" key="5">
    <source>
        <dbReference type="ARBA" id="ARBA00022801"/>
    </source>
</evidence>
<dbReference type="Gene3D" id="2.60.120.200">
    <property type="match status" value="1"/>
</dbReference>
<feature type="domain" description="Fibronectin type-III" evidence="13">
    <location>
        <begin position="931"/>
        <end position="1025"/>
    </location>
</feature>
<dbReference type="Pfam" id="PF00041">
    <property type="entry name" value="fn3"/>
    <property type="match status" value="3"/>
</dbReference>
<reference evidence="15 16" key="1">
    <citation type="submission" date="2022-05" db="EMBL/GenBank/DDBJ databases">
        <authorList>
            <consortium name="Genoscope - CEA"/>
            <person name="William W."/>
        </authorList>
    </citation>
    <scope>NUCLEOTIDE SEQUENCE [LARGE SCALE GENOMIC DNA]</scope>
</reference>
<dbReference type="InterPro" id="IPR009003">
    <property type="entry name" value="Peptidase_S1_PA"/>
</dbReference>
<dbReference type="InterPro" id="IPR001254">
    <property type="entry name" value="Trypsin_dom"/>
</dbReference>
<dbReference type="Gene3D" id="2.60.40.10">
    <property type="entry name" value="Immunoglobulins"/>
    <property type="match status" value="6"/>
</dbReference>
<evidence type="ECO:0000259" key="12">
    <source>
        <dbReference type="PROSITE" id="PS50240"/>
    </source>
</evidence>
<dbReference type="InterPro" id="IPR003961">
    <property type="entry name" value="FN3_dom"/>
</dbReference>
<accession>A0AAU9W3E8</accession>
<dbReference type="InterPro" id="IPR018114">
    <property type="entry name" value="TRYPSIN_HIS"/>
</dbReference>
<protein>
    <submittedName>
        <fullName evidence="15">Uncharacterized protein</fullName>
    </submittedName>
</protein>
<dbReference type="GO" id="GO:0016020">
    <property type="term" value="C:membrane"/>
    <property type="evidence" value="ECO:0007669"/>
    <property type="project" value="InterPro"/>
</dbReference>
<evidence type="ECO:0000259" key="11">
    <source>
        <dbReference type="PROSITE" id="PS50060"/>
    </source>
</evidence>
<dbReference type="Gene3D" id="2.60.120.290">
    <property type="entry name" value="Spermadhesin, CUB domain"/>
    <property type="match status" value="1"/>
</dbReference>
<dbReference type="Gene3D" id="2.40.10.10">
    <property type="entry name" value="Trypsin-like serine proteases"/>
    <property type="match status" value="1"/>
</dbReference>
<dbReference type="InterPro" id="IPR000998">
    <property type="entry name" value="MAM_dom"/>
</dbReference>
<feature type="domain" description="Fibronectin type-III" evidence="13">
    <location>
        <begin position="620"/>
        <end position="713"/>
    </location>
</feature>
<name>A0AAU9W3E8_9CNID</name>
<feature type="domain" description="Fibronectin type-III" evidence="13">
    <location>
        <begin position="718"/>
        <end position="814"/>
    </location>
</feature>
<dbReference type="Proteomes" id="UP001159428">
    <property type="component" value="Unassembled WGS sequence"/>
</dbReference>
<dbReference type="CDD" id="cd06263">
    <property type="entry name" value="MAM"/>
    <property type="match status" value="1"/>
</dbReference>
<comment type="caution">
    <text evidence="15">The sequence shown here is derived from an EMBL/GenBank/DDBJ whole genome shotgun (WGS) entry which is preliminary data.</text>
</comment>
<dbReference type="InterPro" id="IPR003582">
    <property type="entry name" value="ShKT_dom"/>
</dbReference>
<feature type="domain" description="Peptidase S1" evidence="12">
    <location>
        <begin position="1036"/>
        <end position="1273"/>
    </location>
</feature>
<dbReference type="InterPro" id="IPR001314">
    <property type="entry name" value="Peptidase_S1A"/>
</dbReference>
<dbReference type="SUPFAM" id="SSF49899">
    <property type="entry name" value="Concanavalin A-like lectins/glucanases"/>
    <property type="match status" value="1"/>
</dbReference>
<dbReference type="SMART" id="SM00060">
    <property type="entry name" value="FN3"/>
    <property type="match status" value="6"/>
</dbReference>